<evidence type="ECO:0000313" key="4">
    <source>
        <dbReference type="EMBL" id="KAJ5386010.1"/>
    </source>
</evidence>
<dbReference type="Pfam" id="PF07555">
    <property type="entry name" value="NAGidase"/>
    <property type="match status" value="1"/>
</dbReference>
<dbReference type="Gene3D" id="1.20.58.460">
    <property type="entry name" value="Hyaluronidase post-catalytic domain-like"/>
    <property type="match status" value="1"/>
</dbReference>
<dbReference type="SUPFAM" id="SSF51445">
    <property type="entry name" value="(Trans)glycosidases"/>
    <property type="match status" value="1"/>
</dbReference>
<dbReference type="InterPro" id="IPR015882">
    <property type="entry name" value="HEX_bac_N"/>
</dbReference>
<dbReference type="EMBL" id="JAPZBU010000009">
    <property type="protein sequence ID" value="KAJ5386010.1"/>
    <property type="molecule type" value="Genomic_DNA"/>
</dbReference>
<dbReference type="Gene3D" id="3.20.20.80">
    <property type="entry name" value="Glycosidases"/>
    <property type="match status" value="1"/>
</dbReference>
<dbReference type="PANTHER" id="PTHR13170">
    <property type="entry name" value="O-GLCNACASE"/>
    <property type="match status" value="1"/>
</dbReference>
<dbReference type="GeneID" id="81372168"/>
<keyword evidence="2" id="KW-0326">Glycosidase</keyword>
<reference evidence="4" key="2">
    <citation type="journal article" date="2023" name="IMA Fungus">
        <title>Comparative genomic study of the Penicillium genus elucidates a diverse pangenome and 15 lateral gene transfer events.</title>
        <authorList>
            <person name="Petersen C."/>
            <person name="Sorensen T."/>
            <person name="Nielsen M.R."/>
            <person name="Sondergaard T.E."/>
            <person name="Sorensen J.L."/>
            <person name="Fitzpatrick D.A."/>
            <person name="Frisvad J.C."/>
            <person name="Nielsen K.L."/>
        </authorList>
    </citation>
    <scope>NUCLEOTIDE SEQUENCE</scope>
    <source>
        <strain evidence="4">IBT 29677</strain>
    </source>
</reference>
<evidence type="ECO:0000259" key="3">
    <source>
        <dbReference type="PROSITE" id="PS52009"/>
    </source>
</evidence>
<reference evidence="4" key="1">
    <citation type="submission" date="2022-12" db="EMBL/GenBank/DDBJ databases">
        <authorList>
            <person name="Petersen C."/>
        </authorList>
    </citation>
    <scope>NUCLEOTIDE SEQUENCE</scope>
    <source>
        <strain evidence="4">IBT 29677</strain>
    </source>
</reference>
<dbReference type="Pfam" id="PF02838">
    <property type="entry name" value="Glyco_hydro_20b"/>
    <property type="match status" value="1"/>
</dbReference>
<protein>
    <submittedName>
        <fullName evidence="4">Beta-N-acetylglucosaminidase-domain-containing protein</fullName>
    </submittedName>
</protein>
<dbReference type="Proteomes" id="UP001147747">
    <property type="component" value="Unassembled WGS sequence"/>
</dbReference>
<name>A0A9W9VMU7_9EURO</name>
<dbReference type="InterPro" id="IPR011496">
    <property type="entry name" value="O-GlcNAcase_cat"/>
</dbReference>
<dbReference type="InterPro" id="IPR017853">
    <property type="entry name" value="GH"/>
</dbReference>
<dbReference type="AlphaFoldDB" id="A0A9W9VMU7"/>
<dbReference type="GO" id="GO:0015929">
    <property type="term" value="F:hexosaminidase activity"/>
    <property type="evidence" value="ECO:0007669"/>
    <property type="project" value="UniProtKB-ARBA"/>
</dbReference>
<dbReference type="PANTHER" id="PTHR13170:SF16">
    <property type="entry name" value="PROTEIN O-GLCNACASE"/>
    <property type="match status" value="1"/>
</dbReference>
<dbReference type="InterPro" id="IPR029018">
    <property type="entry name" value="Hex-like_dom2"/>
</dbReference>
<evidence type="ECO:0000256" key="1">
    <source>
        <dbReference type="ARBA" id="ARBA00022801"/>
    </source>
</evidence>
<dbReference type="OrthoDB" id="9975416at2759"/>
<comment type="caution">
    <text evidence="4">The sequence shown here is derived from an EMBL/GenBank/DDBJ whole genome shotgun (WGS) entry which is preliminary data.</text>
</comment>
<dbReference type="SUPFAM" id="SSF55545">
    <property type="entry name" value="beta-N-acetylhexosaminidase-like domain"/>
    <property type="match status" value="1"/>
</dbReference>
<dbReference type="PROSITE" id="PS52009">
    <property type="entry name" value="GH84"/>
    <property type="match status" value="1"/>
</dbReference>
<keyword evidence="5" id="KW-1185">Reference proteome</keyword>
<keyword evidence="1" id="KW-0378">Hydrolase</keyword>
<evidence type="ECO:0000313" key="5">
    <source>
        <dbReference type="Proteomes" id="UP001147747"/>
    </source>
</evidence>
<evidence type="ECO:0000256" key="2">
    <source>
        <dbReference type="ARBA" id="ARBA00023295"/>
    </source>
</evidence>
<dbReference type="RefSeq" id="XP_056483808.1">
    <property type="nucleotide sequence ID" value="XM_056633188.1"/>
</dbReference>
<accession>A0A9W9VMU7</accession>
<proteinExistence type="predicted"/>
<feature type="domain" description="GH84" evidence="3">
    <location>
        <begin position="138"/>
        <end position="424"/>
    </location>
</feature>
<dbReference type="Gene3D" id="3.30.379.10">
    <property type="entry name" value="Chitobiase/beta-hexosaminidase domain 2-like"/>
    <property type="match status" value="1"/>
</dbReference>
<dbReference type="InterPro" id="IPR051822">
    <property type="entry name" value="Glycosyl_Hydrolase_84"/>
</dbReference>
<dbReference type="GO" id="GO:1901135">
    <property type="term" value="P:carbohydrate derivative metabolic process"/>
    <property type="evidence" value="ECO:0007669"/>
    <property type="project" value="UniProtKB-ARBA"/>
</dbReference>
<gene>
    <name evidence="4" type="ORF">N7509_008551</name>
</gene>
<sequence>MFYPSCTTGVSLHNDVTIVTGNVTDKATIDAVKAVVSSAGGKPTVSSHPTNHGTQIIIGTDSDNSLAAVVAKKLTGESAKGLDADGYVLASGQYKNQPSIVLNGVDKRGTFYASQTLRQLIEGHDIPAVQVRDWPLMSIRGSIEGFYGVPWSHEARLDQLVFYGKHKINTYIYTPKDDPLLRAKWRTLYEGDDLDQLKELIETANDNHVDFTFALSPGNDLCYSSDSDYNATVAKFDQARQLGVSSFYIAFDDIPTNGFHCDSDQQKWNKTGKSDDDFLWLADSQAFYLNRIQKDYITTYGLKDLETVPTNYAGSAPNPYKEEFGTQLNKNISIQWTGEGVFSDQINDTSVQQADKTYVTDKMFLWDNFPVNDGNRDRLFLNPLTGRAANLYKYLLGFTSNPMEQPYASMPALANYGDYTWNGGKYDATKSMTTILRELAGSDASVNEAVIAFADINQNWPYRTPEVHAPELSSDIAAFWKSYNSKAKKGEAALKKRLTLLATLPDILPKMDMKGFASDVAPWSTLAMQWAKASQHLITMLDAVQSGDKKKADSEFKAAQEWVKKTKTKTVNDRNDDGEDLPNSIIPTTGDGAFDTFLANATTVYKSQ</sequence>
<organism evidence="4 5">
    <name type="scientific">Penicillium cosmopolitanum</name>
    <dbReference type="NCBI Taxonomy" id="1131564"/>
    <lineage>
        <taxon>Eukaryota</taxon>
        <taxon>Fungi</taxon>
        <taxon>Dikarya</taxon>
        <taxon>Ascomycota</taxon>
        <taxon>Pezizomycotina</taxon>
        <taxon>Eurotiomycetes</taxon>
        <taxon>Eurotiomycetidae</taxon>
        <taxon>Eurotiales</taxon>
        <taxon>Aspergillaceae</taxon>
        <taxon>Penicillium</taxon>
    </lineage>
</organism>